<feature type="compositionally biased region" description="Pro residues" evidence="1">
    <location>
        <begin position="898"/>
        <end position="911"/>
    </location>
</feature>
<reference evidence="3" key="1">
    <citation type="journal article" date="2020" name="bioRxiv">
        <title>Hybrid origin of Populus tomentosa Carr. identified through genome sequencing and phylogenomic analysis.</title>
        <authorList>
            <person name="An X."/>
            <person name="Gao K."/>
            <person name="Chen Z."/>
            <person name="Li J."/>
            <person name="Yang X."/>
            <person name="Yang X."/>
            <person name="Zhou J."/>
            <person name="Guo T."/>
            <person name="Zhao T."/>
            <person name="Huang S."/>
            <person name="Miao D."/>
            <person name="Khan W.U."/>
            <person name="Rao P."/>
            <person name="Ye M."/>
            <person name="Lei B."/>
            <person name="Liao W."/>
            <person name="Wang J."/>
            <person name="Ji L."/>
            <person name="Li Y."/>
            <person name="Guo B."/>
            <person name="Mustafa N.S."/>
            <person name="Li S."/>
            <person name="Yun Q."/>
            <person name="Keller S.R."/>
            <person name="Mao J."/>
            <person name="Zhang R."/>
            <person name="Strauss S.H."/>
        </authorList>
    </citation>
    <scope>NUCLEOTIDE SEQUENCE</scope>
    <source>
        <strain evidence="3">GM15</strain>
        <tissue evidence="3">Leaf</tissue>
    </source>
</reference>
<comment type="caution">
    <text evidence="3">The sequence shown here is derived from an EMBL/GenBank/DDBJ whole genome shotgun (WGS) entry which is preliminary data.</text>
</comment>
<keyword evidence="2" id="KW-0812">Transmembrane</keyword>
<accession>A0A8X8DGA3</accession>
<dbReference type="PANTHER" id="PTHR31170">
    <property type="entry name" value="BNAC04G53230D PROTEIN"/>
    <property type="match status" value="1"/>
</dbReference>
<evidence type="ECO:0000256" key="2">
    <source>
        <dbReference type="SAM" id="Phobius"/>
    </source>
</evidence>
<dbReference type="OrthoDB" id="1846188at2759"/>
<feature type="compositionally biased region" description="Basic residues" evidence="1">
    <location>
        <begin position="912"/>
        <end position="921"/>
    </location>
</feature>
<dbReference type="PANTHER" id="PTHR31170:SF18">
    <property type="entry name" value="(WILD MALAYSIAN BANANA) HYPOTHETICAL PROTEIN"/>
    <property type="match status" value="1"/>
</dbReference>
<feature type="transmembrane region" description="Helical" evidence="2">
    <location>
        <begin position="855"/>
        <end position="879"/>
    </location>
</feature>
<evidence type="ECO:0000256" key="1">
    <source>
        <dbReference type="SAM" id="MobiDB-lite"/>
    </source>
</evidence>
<dbReference type="Pfam" id="PF03140">
    <property type="entry name" value="DUF247"/>
    <property type="match status" value="2"/>
</dbReference>
<feature type="region of interest" description="Disordered" evidence="1">
    <location>
        <begin position="896"/>
        <end position="921"/>
    </location>
</feature>
<proteinExistence type="predicted"/>
<evidence type="ECO:0000313" key="3">
    <source>
        <dbReference type="EMBL" id="KAG6791422.1"/>
    </source>
</evidence>
<dbReference type="Proteomes" id="UP000886885">
    <property type="component" value="Chromosome 1A"/>
</dbReference>
<keyword evidence="2" id="KW-0472">Membrane</keyword>
<keyword evidence="2" id="KW-1133">Transmembrane helix</keyword>
<protein>
    <submittedName>
        <fullName evidence="3">Uncharacterized protein</fullName>
    </submittedName>
</protein>
<dbReference type="InterPro" id="IPR004158">
    <property type="entry name" value="DUF247_pln"/>
</dbReference>
<keyword evidence="4" id="KW-1185">Reference proteome</keyword>
<dbReference type="EMBL" id="JAAWWB010000001">
    <property type="protein sequence ID" value="KAG6791422.1"/>
    <property type="molecule type" value="Genomic_DNA"/>
</dbReference>
<organism evidence="3 4">
    <name type="scientific">Populus tomentosa</name>
    <name type="common">Chinese white poplar</name>
    <dbReference type="NCBI Taxonomy" id="118781"/>
    <lineage>
        <taxon>Eukaryota</taxon>
        <taxon>Viridiplantae</taxon>
        <taxon>Streptophyta</taxon>
        <taxon>Embryophyta</taxon>
        <taxon>Tracheophyta</taxon>
        <taxon>Spermatophyta</taxon>
        <taxon>Magnoliopsida</taxon>
        <taxon>eudicotyledons</taxon>
        <taxon>Gunneridae</taxon>
        <taxon>Pentapetalae</taxon>
        <taxon>rosids</taxon>
        <taxon>fabids</taxon>
        <taxon>Malpighiales</taxon>
        <taxon>Salicaceae</taxon>
        <taxon>Saliceae</taxon>
        <taxon>Populus</taxon>
    </lineage>
</organism>
<dbReference type="AlphaFoldDB" id="A0A8X8DGA3"/>
<gene>
    <name evidence="3" type="ORF">POTOM_000541</name>
</gene>
<name>A0A8X8DGA3_POPTO</name>
<evidence type="ECO:0000313" key="4">
    <source>
        <dbReference type="Proteomes" id="UP000886885"/>
    </source>
</evidence>
<sequence length="921" mass="105105">MEEMQLLIDVTKELQTKADASMQNILWNKRSIYKVPASVTALNRAAYRPQTVSFGPYHSYDDQLKPMEEHKHRALYYFLRRSGKSLELFLLSLNEVVQDLKDSYDQLDKSWNDDTGKFLQLMVLDGCFMLEIMRLAIQPSNDYAADDPVFSIHGRVYVAPFIRRDMLIVENQLPMLVLYKLVATDSDGEKNEEFVNKLVLTFCHPNASVSTWGKCLHVLDLYRKSLLREDANRKRRHRRVWGGLHKDADDIVRSATEINETGIQFKKSKTRSLKEISFHHGVLELPVIVVDDVTETLFLNLMAFERFHVGAGNEVTSYVFFMDNIIDNERDVALLHSRGIIQNAIGSDKAVAKLFNSLSKDIALDPDSSLELVNRQVNAYCKEPWNAWHANLIQTYFRNPWAILSLVAALILLNRVTTVVGKMKYSVSYSFEFSTTIVLTANHRAIRTNQFEAMDDEKQLLIEVTEELQSLADTSLQNVLWDKRSIYKIPASVTALNETAYMPQTVSFGPYHHGEDHLKPMEEHKQRALTYYLNRGGRRLQAVVKSLNEEIQVLKDSYDMLGEPWKDDKNKFLQLMILDGCFMLEIIRLATHSLDGYAANDPIFSSHGRLHIAPYIRRDMLLLENQLPMLVLYKLVALESHGAQDEEFVNQLVLNFCYPNAPVSKLDKSLHVLDLYRKSLIQEDPAWKMRIPRVLGGLLNDANDTIRSATAINEAGIQFKKGKTKSLRGISFRGWVLELPVIVVDDATEATFLNLIAFERLHVGAGNEVTSYVFFMDSIIDNERDVALLHSRGIIQNAIGSDMAVAELFKSLSKDIALDPDSSLEVVRMQVNAYCQMPWNEWRANLIHTYFRNPWTLLSVIAVFILFALTGANTVYSILPYYSSNYSRLPFSPTGSAAPPPLPTPPPPPPRIPKRWPPRKL</sequence>